<dbReference type="PANTHER" id="PTHR18921:SF2">
    <property type="entry name" value="THYROID RECEPTOR-INTERACTING PROTEIN 11"/>
    <property type="match status" value="1"/>
</dbReference>
<organism evidence="6 7">
    <name type="scientific">Caerostris darwini</name>
    <dbReference type="NCBI Taxonomy" id="1538125"/>
    <lineage>
        <taxon>Eukaryota</taxon>
        <taxon>Metazoa</taxon>
        <taxon>Ecdysozoa</taxon>
        <taxon>Arthropoda</taxon>
        <taxon>Chelicerata</taxon>
        <taxon>Arachnida</taxon>
        <taxon>Araneae</taxon>
        <taxon>Araneomorphae</taxon>
        <taxon>Entelegynae</taxon>
        <taxon>Araneoidea</taxon>
        <taxon>Araneidae</taxon>
        <taxon>Caerostris</taxon>
    </lineage>
</organism>
<evidence type="ECO:0000256" key="4">
    <source>
        <dbReference type="SAM" id="Coils"/>
    </source>
</evidence>
<keyword evidence="2" id="KW-0333">Golgi apparatus</keyword>
<accession>A0AAV4N280</accession>
<proteinExistence type="predicted"/>
<feature type="coiled-coil region" evidence="4">
    <location>
        <begin position="566"/>
        <end position="742"/>
    </location>
</feature>
<evidence type="ECO:0000256" key="2">
    <source>
        <dbReference type="ARBA" id="ARBA00023034"/>
    </source>
</evidence>
<reference evidence="6 7" key="1">
    <citation type="submission" date="2021-06" db="EMBL/GenBank/DDBJ databases">
        <title>Caerostris darwini draft genome.</title>
        <authorList>
            <person name="Kono N."/>
            <person name="Arakawa K."/>
        </authorList>
    </citation>
    <scope>NUCLEOTIDE SEQUENCE [LARGE SCALE GENOMIC DNA]</scope>
</reference>
<dbReference type="PROSITE" id="PS50913">
    <property type="entry name" value="GRIP"/>
    <property type="match status" value="1"/>
</dbReference>
<evidence type="ECO:0000313" key="6">
    <source>
        <dbReference type="EMBL" id="GIX78394.1"/>
    </source>
</evidence>
<feature type="coiled-coil region" evidence="4">
    <location>
        <begin position="785"/>
        <end position="826"/>
    </location>
</feature>
<dbReference type="GO" id="GO:0031267">
    <property type="term" value="F:small GTPase binding"/>
    <property type="evidence" value="ECO:0007669"/>
    <property type="project" value="TreeGrafter"/>
</dbReference>
<gene>
    <name evidence="6" type="primary">TRIP11</name>
    <name evidence="6" type="ORF">CDAR_313631</name>
</gene>
<evidence type="ECO:0000256" key="3">
    <source>
        <dbReference type="ARBA" id="ARBA00023054"/>
    </source>
</evidence>
<evidence type="ECO:0000256" key="1">
    <source>
        <dbReference type="ARBA" id="ARBA00004555"/>
    </source>
</evidence>
<name>A0AAV4N280_9ARAC</name>
<sequence length="1291" mass="148430">MSWFGDQLNSITGKISDFTKEVLIESEASKLTDEESNQNGVLSFKELADLCTEKDQKIEQLMQEKQSLEKSIDELDQQHREETSYLLQLKNGTVVENKLLKERLAEQEAKLSSKPDFLCNNFDHLNKDLKVVLTSKMGFDSDIFDDKCNKENQNLLTLFRLLSNSYTEEGIKKGIQWLENQKHHINNYTSEEDKDILNNLISKINNYIHFLETVNINRESVFPVFSEICSAINLLISNIIQLNEKNSLQSDTDVSDDCICDKKHSVQIPCDSSIIEKSDLCVQTNTIASSNVAMQTDSTIYICNNQDLNRTVSKHSQTENSLEIINVTHDSTELGKLQSTIDVLEQEKAQFQNEIFALKSLVNKTSSSIFVQTSEYVCECESLKAKLEASKLELINLEQASNAKLKEQSDRLNNVKEKMLLKESVITEKDAITKSQKREITSLLEKMKTMREDLNTLKKEYSSRELNSSQLSSEKFSSANHVEKDNEHEIKPLLGKISSLELEKSKLLCVLNEKSQECSSLKTEVHKLTSIVASEKQALLKLQQDNCELKLSNKEKSDPELTKETVKKLSNLIRDKDLEIESLKQKNSTLTTLIQETSNIPEHLQSLLEEKENLSRQIKVFKTDQEKFMVDYNMKDKELHKCTTEVKELNSELLEQREKVIVLEQTHNSLAQQYEEKQKSLINTQNEMLNLKQHLNGLEQQLVDIKEKYSNLLNQVNSGDAIQITKNELNDKNTKIEQLTSANEEKDHLIQEKDCMIHDLSQQTKKLKMESEQQQQITQSLEKKISESMDKVVEMKNSVEDYENEKKLLEQKLQDKDSECNLLKEMNERLNMAVKEQEFSIQSMTEKLSSLSQYINSDHSSNTGTMDINQILADSEAMFSKARDLYRERDETLLALNQSKQENQNLRNEMQRMKSTEIHLKSELERLRQHLLEIEENYTSEAVKAEEKQKRLQDELVEVRRRAEITSTAVVDTNQRASIQIASLQEQLSMIANQRDEALAQISSLEDQVLQHSTSVGKLQLVLEQMQRAHERKVKEVENKWQALLEKDRIFYKKMEDQLLIKQRQLEESSQALEAASRLSEQLDAKEEIIANLRNELFKVESKIKSTTQEIDTIRSNTEGKVDRVVMKSLVLGYFSTPPNQKSEVIRLLARVLDFNQEEMEKAGIVVGRQSRPQESKGLLSSFFGRLPKLSSEQQRPHETQKSFTTLFVQFLENESQPIVPIPFPIEKMTQDLTLHKSQYTKKPQPTSNQGSPSRSPLLLDIDSAFPTYTPIPAIEYSSLPAPAILKEVLE</sequence>
<feature type="coiled-coil region" evidence="4">
    <location>
        <begin position="334"/>
        <end position="464"/>
    </location>
</feature>
<keyword evidence="6" id="KW-0675">Receptor</keyword>
<keyword evidence="3 4" id="KW-0175">Coiled coil</keyword>
<dbReference type="Proteomes" id="UP001054837">
    <property type="component" value="Unassembled WGS sequence"/>
</dbReference>
<comment type="subcellular location">
    <subcellularLocation>
        <location evidence="1">Golgi apparatus</location>
    </subcellularLocation>
</comment>
<dbReference type="GO" id="GO:0006888">
    <property type="term" value="P:endoplasmic reticulum to Golgi vesicle-mediated transport"/>
    <property type="evidence" value="ECO:0007669"/>
    <property type="project" value="TreeGrafter"/>
</dbReference>
<dbReference type="EMBL" id="BPLQ01001086">
    <property type="protein sequence ID" value="GIX78394.1"/>
    <property type="molecule type" value="Genomic_DNA"/>
</dbReference>
<dbReference type="GO" id="GO:0005794">
    <property type="term" value="C:Golgi apparatus"/>
    <property type="evidence" value="ECO:0007669"/>
    <property type="project" value="UniProtKB-SubCell"/>
</dbReference>
<evidence type="ECO:0000313" key="7">
    <source>
        <dbReference type="Proteomes" id="UP001054837"/>
    </source>
</evidence>
<feature type="domain" description="GRIP" evidence="5">
    <location>
        <begin position="1117"/>
        <end position="1166"/>
    </location>
</feature>
<dbReference type="GO" id="GO:0007030">
    <property type="term" value="P:Golgi organization"/>
    <property type="evidence" value="ECO:0007669"/>
    <property type="project" value="TreeGrafter"/>
</dbReference>
<feature type="coiled-coil region" evidence="4">
    <location>
        <begin position="889"/>
        <end position="1110"/>
    </location>
</feature>
<dbReference type="InterPro" id="IPR000237">
    <property type="entry name" value="GRIP_dom"/>
</dbReference>
<comment type="caution">
    <text evidence="6">The sequence shown here is derived from an EMBL/GenBank/DDBJ whole genome shotgun (WGS) entry which is preliminary data.</text>
</comment>
<evidence type="ECO:0000259" key="5">
    <source>
        <dbReference type="PROSITE" id="PS50913"/>
    </source>
</evidence>
<feature type="coiled-coil region" evidence="4">
    <location>
        <begin position="44"/>
        <end position="81"/>
    </location>
</feature>
<protein>
    <submittedName>
        <fullName evidence="6">Thyroid receptor-interacting protein 11</fullName>
    </submittedName>
</protein>
<keyword evidence="7" id="KW-1185">Reference proteome</keyword>
<dbReference type="PANTHER" id="PTHR18921">
    <property type="entry name" value="MYOSIN HEAVY CHAIN - RELATED"/>
    <property type="match status" value="1"/>
</dbReference>